<gene>
    <name evidence="2" type="ORF">ThimaDRAFT_1138</name>
</gene>
<organism evidence="2 3">
    <name type="scientific">Thiocapsa marina 5811</name>
    <dbReference type="NCBI Taxonomy" id="768671"/>
    <lineage>
        <taxon>Bacteria</taxon>
        <taxon>Pseudomonadati</taxon>
        <taxon>Pseudomonadota</taxon>
        <taxon>Gammaproteobacteria</taxon>
        <taxon>Chromatiales</taxon>
        <taxon>Chromatiaceae</taxon>
        <taxon>Thiocapsa</taxon>
    </lineage>
</organism>
<dbReference type="RefSeq" id="WP_007192015.1">
    <property type="nucleotide sequence ID" value="NZ_AFWV01000003.1"/>
</dbReference>
<accession>F9U7R2</accession>
<evidence type="ECO:0000256" key="1">
    <source>
        <dbReference type="SAM" id="SignalP"/>
    </source>
</evidence>
<dbReference type="AlphaFoldDB" id="F9U7R2"/>
<keyword evidence="3" id="KW-1185">Reference proteome</keyword>
<reference evidence="2 3" key="1">
    <citation type="submission" date="2011-06" db="EMBL/GenBank/DDBJ databases">
        <title>The draft genome of Thiocapsa marina 5811.</title>
        <authorList>
            <consortium name="US DOE Joint Genome Institute (JGI-PGF)"/>
            <person name="Lucas S."/>
            <person name="Han J."/>
            <person name="Cheng J.-F."/>
            <person name="Goodwin L."/>
            <person name="Pitluck S."/>
            <person name="Peters L."/>
            <person name="Land M.L."/>
            <person name="Hauser L."/>
            <person name="Vogl K."/>
            <person name="Liu Z."/>
            <person name="Imhoff J."/>
            <person name="Thiel V."/>
            <person name="Frigaard N.-U."/>
            <person name="Bryant D."/>
            <person name="Woyke T.J."/>
        </authorList>
    </citation>
    <scope>NUCLEOTIDE SEQUENCE [LARGE SCALE GENOMIC DNA]</scope>
    <source>
        <strain evidence="2 3">5811</strain>
    </source>
</reference>
<evidence type="ECO:0000313" key="2">
    <source>
        <dbReference type="EMBL" id="EGV19692.1"/>
    </source>
</evidence>
<proteinExistence type="predicted"/>
<dbReference type="eggNOG" id="ENOG5033V1Q">
    <property type="taxonomic scope" value="Bacteria"/>
</dbReference>
<sequence length="378" mass="39908">MNNNPSVVVRPFRACACGALLLASQVSADPAVGGSCEAEVGVIAGDYIACLLEAHADNLHGEAQDPARMAVGLEDCDREHLQRYVETVLQDPASCPGAEESFDGLFKHLRQLHQGALGAVDQVALLVSGRSITPVAGKVILFNNCALPLKLMSDTNAAIDGNVLQAGEQETFPIGELHAGSPNTILVAPVTTRDQCGDLACEDWTAVQPNRVQREPGMWEDPNLTYAAYCQPTNAAAAQCSSDPAETPCCGPNMNYDKTFGTHLELTPDFQGQDFVNLSTNAMPPLLCGPGVDPNNCVTASANIFFNVPIHVDMAGGDCACDSLGNRSQLICTTVSCEDAYQYPLDPKQCACSSGGQRGYTVTYCPEGSPLPRIPSAS</sequence>
<keyword evidence="1" id="KW-0732">Signal</keyword>
<evidence type="ECO:0000313" key="3">
    <source>
        <dbReference type="Proteomes" id="UP000005459"/>
    </source>
</evidence>
<dbReference type="Proteomes" id="UP000005459">
    <property type="component" value="Unassembled WGS sequence"/>
</dbReference>
<protein>
    <submittedName>
        <fullName evidence="2">Thaumatin pathogenesis-related protein</fullName>
    </submittedName>
</protein>
<feature type="chain" id="PRO_5003388587" evidence="1">
    <location>
        <begin position="29"/>
        <end position="378"/>
    </location>
</feature>
<dbReference type="EMBL" id="AFWV01000003">
    <property type="protein sequence ID" value="EGV19692.1"/>
    <property type="molecule type" value="Genomic_DNA"/>
</dbReference>
<feature type="signal peptide" evidence="1">
    <location>
        <begin position="1"/>
        <end position="28"/>
    </location>
</feature>
<name>F9U7R2_9GAMM</name>